<reference evidence="1" key="2">
    <citation type="submission" date="2021-09" db="EMBL/GenBank/DDBJ databases">
        <authorList>
            <person name="Gilroy R."/>
        </authorList>
    </citation>
    <scope>NUCLEOTIDE SEQUENCE</scope>
    <source>
        <strain evidence="1">1647</strain>
    </source>
</reference>
<evidence type="ECO:0008006" key="3">
    <source>
        <dbReference type="Google" id="ProtNLM"/>
    </source>
</evidence>
<gene>
    <name evidence="1" type="ORF">K8W24_02210</name>
</gene>
<comment type="caution">
    <text evidence="1">The sequence shown here is derived from an EMBL/GenBank/DDBJ whole genome shotgun (WGS) entry which is preliminary data.</text>
</comment>
<accession>A0A921GKT4</accession>
<dbReference type="Proteomes" id="UP000775129">
    <property type="component" value="Unassembled WGS sequence"/>
</dbReference>
<reference evidence="1" key="1">
    <citation type="journal article" date="2021" name="PeerJ">
        <title>Extensive microbial diversity within the chicken gut microbiome revealed by metagenomics and culture.</title>
        <authorList>
            <person name="Gilroy R."/>
            <person name="Ravi A."/>
            <person name="Getino M."/>
            <person name="Pursley I."/>
            <person name="Horton D.L."/>
            <person name="Alikhan N.F."/>
            <person name="Baker D."/>
            <person name="Gharbi K."/>
            <person name="Hall N."/>
            <person name="Watson M."/>
            <person name="Adriaenssens E.M."/>
            <person name="Foster-Nyarko E."/>
            <person name="Jarju S."/>
            <person name="Secka A."/>
            <person name="Antonio M."/>
            <person name="Oren A."/>
            <person name="Chaudhuri R.R."/>
            <person name="La Ragione R."/>
            <person name="Hildebrand F."/>
            <person name="Pallen M.J."/>
        </authorList>
    </citation>
    <scope>NUCLEOTIDE SEQUENCE</scope>
    <source>
        <strain evidence="1">1647</strain>
    </source>
</reference>
<dbReference type="InterPro" id="IPR014710">
    <property type="entry name" value="RmlC-like_jellyroll"/>
</dbReference>
<dbReference type="RefSeq" id="WP_062950728.1">
    <property type="nucleotide sequence ID" value="NZ_JAQDQJ010000002.1"/>
</dbReference>
<evidence type="ECO:0000313" key="2">
    <source>
        <dbReference type="Proteomes" id="UP000775129"/>
    </source>
</evidence>
<evidence type="ECO:0000313" key="1">
    <source>
        <dbReference type="EMBL" id="HJF48602.1"/>
    </source>
</evidence>
<proteinExistence type="predicted"/>
<dbReference type="EMBL" id="DYWO01000067">
    <property type="protein sequence ID" value="HJF48602.1"/>
    <property type="molecule type" value="Genomic_DNA"/>
</dbReference>
<protein>
    <recommendedName>
        <fullName evidence="3">Cupin</fullName>
    </recommendedName>
</protein>
<dbReference type="AlphaFoldDB" id="A0A921GKT4"/>
<organism evidence="1 2">
    <name type="scientific">Brachybacterium paraconglomeratum</name>
    <dbReference type="NCBI Taxonomy" id="173362"/>
    <lineage>
        <taxon>Bacteria</taxon>
        <taxon>Bacillati</taxon>
        <taxon>Actinomycetota</taxon>
        <taxon>Actinomycetes</taxon>
        <taxon>Micrococcales</taxon>
        <taxon>Dermabacteraceae</taxon>
        <taxon>Brachybacterium</taxon>
    </lineage>
</organism>
<name>A0A921GKT4_9MICO</name>
<sequence>MVALTPVITRSIDLARSSGAGFHAEPVVRRGALQQTILALTEGTRLTEHEDEVPASLYLMHGAIRVEAPEPFVIQQGELHELPDRRRAVVAVEDTVMLLTAAAEGGTALHEYVLAPG</sequence>
<dbReference type="Gene3D" id="2.60.120.10">
    <property type="entry name" value="Jelly Rolls"/>
    <property type="match status" value="1"/>
</dbReference>